<reference evidence="2 3" key="1">
    <citation type="journal article" date="2017" name="Mol. Plant">
        <title>The Genome of Medicinal Plant Macleaya cordata Provides New Insights into Benzylisoquinoline Alkaloids Metabolism.</title>
        <authorList>
            <person name="Liu X."/>
            <person name="Liu Y."/>
            <person name="Huang P."/>
            <person name="Ma Y."/>
            <person name="Qing Z."/>
            <person name="Tang Q."/>
            <person name="Cao H."/>
            <person name="Cheng P."/>
            <person name="Zheng Y."/>
            <person name="Yuan Z."/>
            <person name="Zhou Y."/>
            <person name="Liu J."/>
            <person name="Tang Z."/>
            <person name="Zhuo Y."/>
            <person name="Zhang Y."/>
            <person name="Yu L."/>
            <person name="Huang J."/>
            <person name="Yang P."/>
            <person name="Peng Q."/>
            <person name="Zhang J."/>
            <person name="Jiang W."/>
            <person name="Zhang Z."/>
            <person name="Lin K."/>
            <person name="Ro D.K."/>
            <person name="Chen X."/>
            <person name="Xiong X."/>
            <person name="Shang Y."/>
            <person name="Huang S."/>
            <person name="Zeng J."/>
        </authorList>
    </citation>
    <scope>NUCLEOTIDE SEQUENCE [LARGE SCALE GENOMIC DNA]</scope>
    <source>
        <strain evidence="3">cv. BLH2017</strain>
        <tissue evidence="2">Root</tissue>
    </source>
</reference>
<dbReference type="GO" id="GO:0003676">
    <property type="term" value="F:nucleic acid binding"/>
    <property type="evidence" value="ECO:0007669"/>
    <property type="project" value="InterPro"/>
</dbReference>
<evidence type="ECO:0000313" key="3">
    <source>
        <dbReference type="Proteomes" id="UP000195402"/>
    </source>
</evidence>
<evidence type="ECO:0000313" key="2">
    <source>
        <dbReference type="EMBL" id="OUZ99418.1"/>
    </source>
</evidence>
<proteinExistence type="predicted"/>
<dbReference type="GO" id="GO:0004523">
    <property type="term" value="F:RNA-DNA hybrid ribonuclease activity"/>
    <property type="evidence" value="ECO:0007669"/>
    <property type="project" value="InterPro"/>
</dbReference>
<comment type="caution">
    <text evidence="2">The sequence shown here is derived from an EMBL/GenBank/DDBJ whole genome shotgun (WGS) entry which is preliminary data.</text>
</comment>
<dbReference type="Proteomes" id="UP000195402">
    <property type="component" value="Unassembled WGS sequence"/>
</dbReference>
<dbReference type="AlphaFoldDB" id="A0A200PMI4"/>
<dbReference type="OMA" id="YANTKEH"/>
<dbReference type="InParanoid" id="A0A200PMI4"/>
<protein>
    <recommendedName>
        <fullName evidence="1">RNase H type-1 domain-containing protein</fullName>
    </recommendedName>
</protein>
<gene>
    <name evidence="2" type="ORF">BVC80_4009g1</name>
</gene>
<dbReference type="OrthoDB" id="972793at2759"/>
<dbReference type="InterPro" id="IPR052929">
    <property type="entry name" value="RNase_H-like_EbsB-rel"/>
</dbReference>
<name>A0A200PMI4_MACCD</name>
<dbReference type="PANTHER" id="PTHR47074">
    <property type="entry name" value="BNAC02G40300D PROTEIN"/>
    <property type="match status" value="1"/>
</dbReference>
<sequence>MSFNIWAWFTSPYGLLLHTVRNHNIIDWFLQWFTDLQDWEDNDHDWAAICAIFSWHIWKARCSTVFQSKSISPLHLGREILKDLAQYANTKEHINRPLPYIASIEPPTPALWSPPKFDYLKINFDGSFTETNLAGGSGFTCRDSTGTFCGAGAGPTLVLSAGEAESVAALSAITWAKRNEQN</sequence>
<feature type="domain" description="RNase H type-1" evidence="1">
    <location>
        <begin position="123"/>
        <end position="177"/>
    </location>
</feature>
<dbReference type="Pfam" id="PF13456">
    <property type="entry name" value="RVT_3"/>
    <property type="match status" value="1"/>
</dbReference>
<evidence type="ECO:0000259" key="1">
    <source>
        <dbReference type="Pfam" id="PF13456"/>
    </source>
</evidence>
<organism evidence="2 3">
    <name type="scientific">Macleaya cordata</name>
    <name type="common">Five-seeded plume-poppy</name>
    <name type="synonym">Bocconia cordata</name>
    <dbReference type="NCBI Taxonomy" id="56857"/>
    <lineage>
        <taxon>Eukaryota</taxon>
        <taxon>Viridiplantae</taxon>
        <taxon>Streptophyta</taxon>
        <taxon>Embryophyta</taxon>
        <taxon>Tracheophyta</taxon>
        <taxon>Spermatophyta</taxon>
        <taxon>Magnoliopsida</taxon>
        <taxon>Ranunculales</taxon>
        <taxon>Papaveraceae</taxon>
        <taxon>Papaveroideae</taxon>
        <taxon>Macleaya</taxon>
    </lineage>
</organism>
<accession>A0A200PMI4</accession>
<dbReference type="EMBL" id="MVGT01004474">
    <property type="protein sequence ID" value="OUZ99418.1"/>
    <property type="molecule type" value="Genomic_DNA"/>
</dbReference>
<dbReference type="PANTHER" id="PTHR47074:SF73">
    <property type="entry name" value="OS04G0448401 PROTEIN"/>
    <property type="match status" value="1"/>
</dbReference>
<dbReference type="InterPro" id="IPR002156">
    <property type="entry name" value="RNaseH_domain"/>
</dbReference>
<keyword evidence="3" id="KW-1185">Reference proteome</keyword>